<dbReference type="InterPro" id="IPR006171">
    <property type="entry name" value="TOPRIM_dom"/>
</dbReference>
<dbReference type="EMBL" id="FRXO01000004">
    <property type="protein sequence ID" value="SHO65834.1"/>
    <property type="molecule type" value="Genomic_DNA"/>
</dbReference>
<feature type="domain" description="DUF7146" evidence="2">
    <location>
        <begin position="142"/>
        <end position="243"/>
    </location>
</feature>
<dbReference type="InterPro" id="IPR055570">
    <property type="entry name" value="DUF7146"/>
</dbReference>
<dbReference type="CDD" id="cd01029">
    <property type="entry name" value="TOPRIM_primases"/>
    <property type="match status" value="1"/>
</dbReference>
<dbReference type="Pfam" id="PF23639">
    <property type="entry name" value="DUF7146"/>
    <property type="match status" value="1"/>
</dbReference>
<name>A0A1M7ZLR3_9HYPH</name>
<dbReference type="RefSeq" id="WP_073629027.1">
    <property type="nucleotide sequence ID" value="NZ_FRXO01000004.1"/>
</dbReference>
<reference evidence="3 4" key="1">
    <citation type="submission" date="2016-12" db="EMBL/GenBank/DDBJ databases">
        <authorList>
            <person name="Song W.-J."/>
            <person name="Kurnit D.M."/>
        </authorList>
    </citation>
    <scope>NUCLEOTIDE SEQUENCE [LARGE SCALE GENOMIC DNA]</scope>
    <source>
        <strain evidence="3 4">DSM 19599</strain>
    </source>
</reference>
<dbReference type="Proteomes" id="UP000186406">
    <property type="component" value="Unassembled WGS sequence"/>
</dbReference>
<evidence type="ECO:0000259" key="1">
    <source>
        <dbReference type="Pfam" id="PF13362"/>
    </source>
</evidence>
<protein>
    <submittedName>
        <fullName evidence="3">Toprim domain-containing protein</fullName>
    </submittedName>
</protein>
<dbReference type="AlphaFoldDB" id="A0A1M7ZLR3"/>
<sequence>MRVEASEIKGRLLDSLTTLLDRYFPGWKKGKSGRKAYLAPSKSDLGSFELHLAGPKKGGWVRYSSGESGDVIDLLSVALGRGARDRAAAFAEARDFLGLGNERDDSPDAAIRREQRRLAAARAAERREAEERADALARQAAADGAVGVWRGAAPAGTMVARYLAGRGIDMPVPPTVRELACCHHAETRTWHPAMCALVQDGVTRAPLGIHLTYLNETATGVVKAAVKPAKRMRGATFGGHVRLGPVPPDGVLVVAEGIETALSVTVASGLTCWAALSLGNLGAALPEGAHAVILAVDMDEAMRAYTVAEAGALRRVHPETLVAKAVAEHAARGLEVRVARPPKGMDFNAWLQRQLAEAEGV</sequence>
<dbReference type="InterPro" id="IPR034154">
    <property type="entry name" value="TOPRIM_DnaG/twinkle"/>
</dbReference>
<evidence type="ECO:0000313" key="3">
    <source>
        <dbReference type="EMBL" id="SHO65834.1"/>
    </source>
</evidence>
<evidence type="ECO:0000313" key="4">
    <source>
        <dbReference type="Proteomes" id="UP000186406"/>
    </source>
</evidence>
<feature type="domain" description="Toprim" evidence="1">
    <location>
        <begin position="252"/>
        <end position="356"/>
    </location>
</feature>
<proteinExistence type="predicted"/>
<dbReference type="STRING" id="1123029.SAMN02745172_02481"/>
<evidence type="ECO:0000259" key="2">
    <source>
        <dbReference type="Pfam" id="PF23639"/>
    </source>
</evidence>
<dbReference type="Pfam" id="PF13362">
    <property type="entry name" value="Toprim_3"/>
    <property type="match status" value="1"/>
</dbReference>
<keyword evidence="4" id="KW-1185">Reference proteome</keyword>
<accession>A0A1M7ZLR3</accession>
<organism evidence="3 4">
    <name type="scientific">Pseudoxanthobacter soli DSM 19599</name>
    <dbReference type="NCBI Taxonomy" id="1123029"/>
    <lineage>
        <taxon>Bacteria</taxon>
        <taxon>Pseudomonadati</taxon>
        <taxon>Pseudomonadota</taxon>
        <taxon>Alphaproteobacteria</taxon>
        <taxon>Hyphomicrobiales</taxon>
        <taxon>Segnochrobactraceae</taxon>
        <taxon>Pseudoxanthobacter</taxon>
    </lineage>
</organism>
<gene>
    <name evidence="3" type="ORF">SAMN02745172_02481</name>
</gene>